<keyword evidence="9" id="KW-0325">Glycoprotein</keyword>
<organism evidence="11 12">
    <name type="scientific">Escallonia rubra</name>
    <dbReference type="NCBI Taxonomy" id="112253"/>
    <lineage>
        <taxon>Eukaryota</taxon>
        <taxon>Viridiplantae</taxon>
        <taxon>Streptophyta</taxon>
        <taxon>Embryophyta</taxon>
        <taxon>Tracheophyta</taxon>
        <taxon>Spermatophyta</taxon>
        <taxon>Magnoliopsida</taxon>
        <taxon>eudicotyledons</taxon>
        <taxon>Gunneridae</taxon>
        <taxon>Pentapetalae</taxon>
        <taxon>asterids</taxon>
        <taxon>campanulids</taxon>
        <taxon>Escalloniales</taxon>
        <taxon>Escalloniaceae</taxon>
        <taxon>Escallonia</taxon>
    </lineage>
</organism>
<feature type="transmembrane region" description="Helical" evidence="10">
    <location>
        <begin position="283"/>
        <end position="306"/>
    </location>
</feature>
<comment type="similarity">
    <text evidence="3">Belongs to the PIGX family.</text>
</comment>
<dbReference type="SMART" id="SM00780">
    <property type="entry name" value="PIG-X"/>
    <property type="match status" value="1"/>
</dbReference>
<evidence type="ECO:0000256" key="5">
    <source>
        <dbReference type="ARBA" id="ARBA00022692"/>
    </source>
</evidence>
<sequence>MGIQQFKLQVSLRLGIALYFFASISRCKHASTINEVGSCTSNLDDSNPSSSALHGVNEFITEAYFEKHASLIDSDFQGFLSKEIPLEFCEVLQDKLEPVPKLSISHRHLIGEGSHRRLSSSIRLEIQPGSKFTLPAHFCDAILVEILPSGVFADPFELQHLLQRGVFTGAAVFGDTNLELPSVRSNRSIVEIHMDIGSNVLSGNNNGLEINIEVPLHARYAPLGEHEFSRVEFSPPDLFTRCSFEGKSHKQSCIFLSTNKSLELKAGAVVWDVPCGIKEHTGIVSVVTFFSAIVSALLIVFTAFHYSDTTGCNNLKQM</sequence>
<dbReference type="PANTHER" id="PTHR28650">
    <property type="entry name" value="PHOSPHATIDYLINOSITOL-GLYCAN BIOSYNTHESIS CLASS X PROTEIN"/>
    <property type="match status" value="1"/>
</dbReference>
<dbReference type="GO" id="GO:0006506">
    <property type="term" value="P:GPI anchor biosynthetic process"/>
    <property type="evidence" value="ECO:0007669"/>
    <property type="project" value="UniProtKB-KW"/>
</dbReference>
<name>A0AA88QWM8_9ASTE</name>
<comment type="subcellular location">
    <subcellularLocation>
        <location evidence="1">Endoplasmic reticulum membrane</location>
        <topology evidence="1">Single-pass membrane protein</topology>
    </subcellularLocation>
</comment>
<reference evidence="11" key="1">
    <citation type="submission" date="2022-12" db="EMBL/GenBank/DDBJ databases">
        <title>Draft genome assemblies for two species of Escallonia (Escalloniales).</title>
        <authorList>
            <person name="Chanderbali A."/>
            <person name="Dervinis C."/>
            <person name="Anghel I."/>
            <person name="Soltis D."/>
            <person name="Soltis P."/>
            <person name="Zapata F."/>
        </authorList>
    </citation>
    <scope>NUCLEOTIDE SEQUENCE</scope>
    <source>
        <strain evidence="11">UCBG92.1500</strain>
        <tissue evidence="11">Leaf</tissue>
    </source>
</reference>
<proteinExistence type="inferred from homology"/>
<comment type="caution">
    <text evidence="11">The sequence shown here is derived from an EMBL/GenBank/DDBJ whole genome shotgun (WGS) entry which is preliminary data.</text>
</comment>
<dbReference type="Proteomes" id="UP001187471">
    <property type="component" value="Unassembled WGS sequence"/>
</dbReference>
<evidence type="ECO:0000256" key="1">
    <source>
        <dbReference type="ARBA" id="ARBA00004389"/>
    </source>
</evidence>
<evidence type="ECO:0000256" key="2">
    <source>
        <dbReference type="ARBA" id="ARBA00004687"/>
    </source>
</evidence>
<evidence type="ECO:0008006" key="13">
    <source>
        <dbReference type="Google" id="ProtNLM"/>
    </source>
</evidence>
<keyword evidence="8 10" id="KW-0472">Membrane</keyword>
<dbReference type="Pfam" id="PF08320">
    <property type="entry name" value="PIG-X"/>
    <property type="match status" value="1"/>
</dbReference>
<keyword evidence="4" id="KW-0337">GPI-anchor biosynthesis</keyword>
<dbReference type="InterPro" id="IPR040039">
    <property type="entry name" value="PIGX"/>
</dbReference>
<dbReference type="PANTHER" id="PTHR28650:SF1">
    <property type="entry name" value="PHOSPHATIDYLINOSITOL-GLYCAN BIOSYNTHESIS CLASS X PROTEIN"/>
    <property type="match status" value="1"/>
</dbReference>
<gene>
    <name evidence="11" type="ORF">RJ640_008102</name>
</gene>
<evidence type="ECO:0000256" key="7">
    <source>
        <dbReference type="ARBA" id="ARBA00022989"/>
    </source>
</evidence>
<dbReference type="GO" id="GO:0005789">
    <property type="term" value="C:endoplasmic reticulum membrane"/>
    <property type="evidence" value="ECO:0007669"/>
    <property type="project" value="UniProtKB-SubCell"/>
</dbReference>
<comment type="pathway">
    <text evidence="2">Glycolipid biosynthesis; glycosylphosphatidylinositol-anchor biosynthesis.</text>
</comment>
<evidence type="ECO:0000313" key="12">
    <source>
        <dbReference type="Proteomes" id="UP001187471"/>
    </source>
</evidence>
<evidence type="ECO:0000256" key="8">
    <source>
        <dbReference type="ARBA" id="ARBA00023136"/>
    </source>
</evidence>
<protein>
    <recommendedName>
        <fullName evidence="13">Phosphatidylinositol-glycan biosynthesis class X protein</fullName>
    </recommendedName>
</protein>
<dbReference type="AlphaFoldDB" id="A0AA88QWM8"/>
<keyword evidence="5 10" id="KW-0812">Transmembrane</keyword>
<evidence type="ECO:0000256" key="4">
    <source>
        <dbReference type="ARBA" id="ARBA00022502"/>
    </source>
</evidence>
<dbReference type="EMBL" id="JAVXUO010002083">
    <property type="protein sequence ID" value="KAK2976392.1"/>
    <property type="molecule type" value="Genomic_DNA"/>
</dbReference>
<keyword evidence="6" id="KW-0256">Endoplasmic reticulum</keyword>
<accession>A0AA88QWM8</accession>
<evidence type="ECO:0000256" key="6">
    <source>
        <dbReference type="ARBA" id="ARBA00022824"/>
    </source>
</evidence>
<evidence type="ECO:0000256" key="9">
    <source>
        <dbReference type="ARBA" id="ARBA00023180"/>
    </source>
</evidence>
<keyword evidence="12" id="KW-1185">Reference proteome</keyword>
<keyword evidence="7 10" id="KW-1133">Transmembrane helix</keyword>
<evidence type="ECO:0000313" key="11">
    <source>
        <dbReference type="EMBL" id="KAK2976392.1"/>
    </source>
</evidence>
<dbReference type="InterPro" id="IPR013233">
    <property type="entry name" value="PIG-X/PBN1"/>
</dbReference>
<evidence type="ECO:0000256" key="10">
    <source>
        <dbReference type="SAM" id="Phobius"/>
    </source>
</evidence>
<evidence type="ECO:0000256" key="3">
    <source>
        <dbReference type="ARBA" id="ARBA00010345"/>
    </source>
</evidence>